<name>A0A0A2VP70_BEABA</name>
<dbReference type="OrthoDB" id="4940871at2759"/>
<proteinExistence type="predicted"/>
<reference evidence="1 2" key="1">
    <citation type="submission" date="2012-10" db="EMBL/GenBank/DDBJ databases">
        <title>Genome sequencing and analysis of entomopathogenic fungi Beauveria bassiana D1-5.</title>
        <authorList>
            <person name="Li Q."/>
            <person name="Wang L."/>
            <person name="Zhang Z."/>
            <person name="Wang Q."/>
            <person name="Ren J."/>
            <person name="Wang M."/>
            <person name="Xu W."/>
            <person name="Wang J."/>
            <person name="Lu Y."/>
            <person name="Du Q."/>
            <person name="Sun Z."/>
        </authorList>
    </citation>
    <scope>NUCLEOTIDE SEQUENCE [LARGE SCALE GENOMIC DNA]</scope>
    <source>
        <strain evidence="1 2">D1-5</strain>
    </source>
</reference>
<evidence type="ECO:0000313" key="1">
    <source>
        <dbReference type="EMBL" id="KGQ07970.1"/>
    </source>
</evidence>
<dbReference type="AlphaFoldDB" id="A0A0A2VP70"/>
<gene>
    <name evidence="1" type="ORF">BBAD15_g6704</name>
</gene>
<organism evidence="1 2">
    <name type="scientific">Beauveria bassiana D1-5</name>
    <dbReference type="NCBI Taxonomy" id="1245745"/>
    <lineage>
        <taxon>Eukaryota</taxon>
        <taxon>Fungi</taxon>
        <taxon>Dikarya</taxon>
        <taxon>Ascomycota</taxon>
        <taxon>Pezizomycotina</taxon>
        <taxon>Sordariomycetes</taxon>
        <taxon>Hypocreomycetidae</taxon>
        <taxon>Hypocreales</taxon>
        <taxon>Cordycipitaceae</taxon>
        <taxon>Beauveria</taxon>
    </lineage>
</organism>
<dbReference type="eggNOG" id="ENOG502T4UD">
    <property type="taxonomic scope" value="Eukaryota"/>
</dbReference>
<dbReference type="Proteomes" id="UP000030106">
    <property type="component" value="Unassembled WGS sequence"/>
</dbReference>
<sequence>MRYLGVFAIPSIVVAASRIPTRQVAQPVPDALTLRANFCLDYTRPDCAKPMQDCESSTKGLEICIRDEHPECIKDEKSPCSQFVAQCLAEYGKEADANQAVNDCMIGKVFSESEGPADEEQPVDAKQALDLRAIFCIDYHKPECEDAIWECNSKCADAAAEKQCKSKPNELEFCVRDEQPNCIKDEGSLCSQAVVQCLGEFGKETDADQAVHDCIIEKVISGTPEDEEAPAEPSQETVVSAACKTASAEYQVAVIEADCDEVEDDSVNEVQRRDSSACGAASLAFQEKWKENNCESELIGPSQAQG</sequence>
<evidence type="ECO:0000313" key="2">
    <source>
        <dbReference type="Proteomes" id="UP000030106"/>
    </source>
</evidence>
<accession>A0A0A2VP70</accession>
<protein>
    <submittedName>
        <fullName evidence="1">Uncharacterized protein</fullName>
    </submittedName>
</protein>
<dbReference type="EMBL" id="ANFO01000620">
    <property type="protein sequence ID" value="KGQ07970.1"/>
    <property type="molecule type" value="Genomic_DNA"/>
</dbReference>
<dbReference type="HOGENOM" id="CLU_909079_0_0_1"/>
<comment type="caution">
    <text evidence="1">The sequence shown here is derived from an EMBL/GenBank/DDBJ whole genome shotgun (WGS) entry which is preliminary data.</text>
</comment>